<dbReference type="PaxDb" id="67767-A0A0J7KDL1"/>
<dbReference type="GO" id="GO:0046872">
    <property type="term" value="F:metal ion binding"/>
    <property type="evidence" value="ECO:0007669"/>
    <property type="project" value="UniProtKB-KW"/>
</dbReference>
<evidence type="ECO:0000313" key="9">
    <source>
        <dbReference type="EMBL" id="KMQ88281.1"/>
    </source>
</evidence>
<proteinExistence type="inferred from homology"/>
<evidence type="ECO:0000256" key="1">
    <source>
        <dbReference type="ARBA" id="ARBA00001968"/>
    </source>
</evidence>
<keyword evidence="7" id="KW-0539">Nucleus</keyword>
<comment type="cofactor">
    <cofactor evidence="1">
        <name>a divalent metal cation</name>
        <dbReference type="ChEBI" id="CHEBI:60240"/>
    </cofactor>
</comment>
<evidence type="ECO:0000313" key="10">
    <source>
        <dbReference type="Proteomes" id="UP000036403"/>
    </source>
</evidence>
<evidence type="ECO:0000256" key="5">
    <source>
        <dbReference type="ARBA" id="ARBA00022723"/>
    </source>
</evidence>
<evidence type="ECO:0000256" key="2">
    <source>
        <dbReference type="ARBA" id="ARBA00004123"/>
    </source>
</evidence>
<dbReference type="Proteomes" id="UP000036403">
    <property type="component" value="Unassembled WGS sequence"/>
</dbReference>
<keyword evidence="4" id="KW-0540">Nuclease</keyword>
<dbReference type="AlphaFoldDB" id="A0A0J7KDL1"/>
<comment type="subcellular location">
    <subcellularLocation>
        <location evidence="2">Nucleus</location>
    </subcellularLocation>
</comment>
<name>A0A0J7KDL1_LASNI</name>
<sequence>MQDIYNRGHRFFLLGDSGYALRPWMMTPIMDNDSNIATRRYNDRQKSTRSFIERCNGVLKMRFRCLLKHRVLHYQPDVCSKIINACTVLHNMCIHDNVPLPEAEDEVLDFGMDGVNEPGIDILNRNHELIAGRRIRNNLIRQYFSSQYFVLFVHVRDGTKVKFGADWSE</sequence>
<dbReference type="OrthoDB" id="8180859at2759"/>
<dbReference type="GO" id="GO:0016787">
    <property type="term" value="F:hydrolase activity"/>
    <property type="evidence" value="ECO:0007669"/>
    <property type="project" value="UniProtKB-KW"/>
</dbReference>
<evidence type="ECO:0000256" key="7">
    <source>
        <dbReference type="ARBA" id="ARBA00023242"/>
    </source>
</evidence>
<comment type="caution">
    <text evidence="9">The sequence shown here is derived from an EMBL/GenBank/DDBJ whole genome shotgun (WGS) entry which is preliminary data.</text>
</comment>
<keyword evidence="10" id="KW-1185">Reference proteome</keyword>
<dbReference type="PANTHER" id="PTHR22930:SF85">
    <property type="entry name" value="GH03217P-RELATED"/>
    <property type="match status" value="1"/>
</dbReference>
<dbReference type="Pfam" id="PF13359">
    <property type="entry name" value="DDE_Tnp_4"/>
    <property type="match status" value="1"/>
</dbReference>
<keyword evidence="6" id="KW-0378">Hydrolase</keyword>
<dbReference type="InterPro" id="IPR027806">
    <property type="entry name" value="HARBI1_dom"/>
</dbReference>
<accession>A0A0J7KDL1</accession>
<reference evidence="9 10" key="1">
    <citation type="submission" date="2015-04" db="EMBL/GenBank/DDBJ databases">
        <title>Lasius niger genome sequencing.</title>
        <authorList>
            <person name="Konorov E.A."/>
            <person name="Nikitin M.A."/>
            <person name="Kirill M.V."/>
            <person name="Chang P."/>
        </authorList>
    </citation>
    <scope>NUCLEOTIDE SEQUENCE [LARGE SCALE GENOMIC DNA]</scope>
    <source>
        <tissue evidence="9">Whole</tissue>
    </source>
</reference>
<dbReference type="EMBL" id="LBMM01009242">
    <property type="protein sequence ID" value="KMQ88281.1"/>
    <property type="molecule type" value="Genomic_DNA"/>
</dbReference>
<evidence type="ECO:0000256" key="6">
    <source>
        <dbReference type="ARBA" id="ARBA00022801"/>
    </source>
</evidence>
<dbReference type="InterPro" id="IPR045249">
    <property type="entry name" value="HARBI1-like"/>
</dbReference>
<organism evidence="9 10">
    <name type="scientific">Lasius niger</name>
    <name type="common">Black garden ant</name>
    <dbReference type="NCBI Taxonomy" id="67767"/>
    <lineage>
        <taxon>Eukaryota</taxon>
        <taxon>Metazoa</taxon>
        <taxon>Ecdysozoa</taxon>
        <taxon>Arthropoda</taxon>
        <taxon>Hexapoda</taxon>
        <taxon>Insecta</taxon>
        <taxon>Pterygota</taxon>
        <taxon>Neoptera</taxon>
        <taxon>Endopterygota</taxon>
        <taxon>Hymenoptera</taxon>
        <taxon>Apocrita</taxon>
        <taxon>Aculeata</taxon>
        <taxon>Formicoidea</taxon>
        <taxon>Formicidae</taxon>
        <taxon>Formicinae</taxon>
        <taxon>Lasius</taxon>
        <taxon>Lasius</taxon>
    </lineage>
</organism>
<evidence type="ECO:0000256" key="3">
    <source>
        <dbReference type="ARBA" id="ARBA00006958"/>
    </source>
</evidence>
<feature type="domain" description="DDE Tnp4" evidence="8">
    <location>
        <begin position="12"/>
        <end position="91"/>
    </location>
</feature>
<dbReference type="GO" id="GO:0005634">
    <property type="term" value="C:nucleus"/>
    <property type="evidence" value="ECO:0007669"/>
    <property type="project" value="UniProtKB-SubCell"/>
</dbReference>
<evidence type="ECO:0000256" key="4">
    <source>
        <dbReference type="ARBA" id="ARBA00022722"/>
    </source>
</evidence>
<comment type="similarity">
    <text evidence="3">Belongs to the HARBI1 family.</text>
</comment>
<keyword evidence="5" id="KW-0479">Metal-binding</keyword>
<dbReference type="GO" id="GO:0004518">
    <property type="term" value="F:nuclease activity"/>
    <property type="evidence" value="ECO:0007669"/>
    <property type="project" value="UniProtKB-KW"/>
</dbReference>
<gene>
    <name evidence="9" type="ORF">RF55_12258</name>
</gene>
<dbReference type="PANTHER" id="PTHR22930">
    <property type="match status" value="1"/>
</dbReference>
<protein>
    <submittedName>
        <fullName evidence="9">Nuclease harbi1</fullName>
    </submittedName>
</protein>
<evidence type="ECO:0000259" key="8">
    <source>
        <dbReference type="Pfam" id="PF13359"/>
    </source>
</evidence>